<dbReference type="PANTHER" id="PTHR16305:SF28">
    <property type="entry name" value="GUANYLATE CYCLASE DOMAIN-CONTAINING PROTEIN"/>
    <property type="match status" value="1"/>
</dbReference>
<dbReference type="GO" id="GO:0005737">
    <property type="term" value="C:cytoplasm"/>
    <property type="evidence" value="ECO:0007669"/>
    <property type="project" value="TreeGrafter"/>
</dbReference>
<feature type="compositionally biased region" description="Polar residues" evidence="3">
    <location>
        <begin position="765"/>
        <end position="799"/>
    </location>
</feature>
<dbReference type="InterPro" id="IPR029787">
    <property type="entry name" value="Nucleotide_cyclase"/>
</dbReference>
<sequence>MTTIASSKGDFGAEMLSSQIGAYFDQAIRIIEYHGGDVVKFLGDALLVVFQPDPNLENHAGAESPTSTNPLDSPTREEPTNGTASRRDRVIVRKAVDCGLELLTRLSNYRIDLSEKDYARKLTGPNQEDSSGGAPNSPFEDGNTASMATMNSNQSGNSNSQWNNSASSSSGSIGASSFLSVPVARPNSNSQSGTGSSSRRSSVPSNAVSPTTPTMPQKFASVSNLDLTANGGGGSGGLGGNGGSGGFRKRDDTLLSSRPASTTSKKKVGSFFANAKNLFTHSTFSDRNAVPAEDIPDESHDLQLHMALTAGPISNIIIGDIGSENGLDNLLMQNTGRLEYAICGEQMAEIEEALNMARAGELTVTGTAMGYINPESYPFEIRRQYHILKSINNLSVDPLLRRIRNDKLFNTSVESNPHYYKYINKSAIHRLILNPDNNFPAQFRTVTILFVSLGDIKPWTPEGLAICQKAIFQVHKVTSEYEGKSVRFIQQFAVDDKGATLLCAFGLPYPRSHEREAVFAAKSAWMIRRRLLTQGIEGFKISLATGVIFTSMIGNEFRRDPAIVGDTIVIAVRILKIEHAMESVVCDDATKEACTSDNDGLCEFEDMGEFFVKGKIHPLRIWRLIHFGAKKQIRRPDDIMVDETIGYEPEREKVSQFISSWEKVPDRNTILVSGPRGSGKSMFYQQICHISDRNGYHVCSAASAEVEKNTQYYLCKFLMLGLFDIMRRKEIPYAAKGFNNLMSTSRDLGISGLSPGYGELHRRQTSSTPSTANLSISSGGLNQSLSTDPSPLETPSGTRTPVEGLASPSQSHLGPSVRSSVASNVPWDLSLSPTISPFGEQSKRSSTYVTKLQQLIKVSLQKMGEGDEMMHMLHDIIAALSSDYSAPVMDDQDDQMLADFIVRMLNYASTFVKIIVMFEDVQWTDSKSLDIIQAIHDRCPKVLVVIFSRPQRDYGGNILRNITGHFKHLEISIDGLKRREIELALLKTFEENGVTKISPEVTELVQTKTKGNPKFVKNMANMLKDFCHVNIVEGELVSTGQDSDLSGSYQNAEEMEQMLVKQDRKKMILMQYDRMPPKFQDFLKIASCLGDQFSLAEVSAIRPLESMLGVPEPGRSFPTMISDLDTFRFLSITTDHQQTNVKFSEDVVMNTLYTFGSSSTATDIYESIPYEERVSYHLTMGQFYESFLEPSQLYESVLDPGQFSDLLPLISRHYLKTEATEKKIKYLKALSAFDLKSNMLSDASQRLSDLIDIVNTARGGNGAGMVSEADLADIYGMKGEALSRRMRIDEAEPALLDSLKRYGIHWPETPQQWRVALLMEKWKFNLHGVATPPSPRRKPAKAKVDNKTKTNLQRIIRVLGCLQNIYFWKTEPNAAMLSTLYTLNYSRKLGLPSSEQTVSLGRYGILNYFKGNKQTCMEYMEKARIADEAGDGTDGMLLSMRGYIEYCEGRPESAHRMFADAISESKSFGVVSNFATFYRSVILKCAYRMWEGSFNVHPEDSALLRAMSAVAIQNGDSEGETLFAIPTLANLLIQDRLRDAESWVVLIERHIMPKSRLMNLLVIHGMLSYYYSKMGHFSKARIYAELVAERLHEQGVAAHPFPLMCCAFTIMSLYEMLDSSSSQNNSTCGPGPLVPSSSTSSFSSTQLSSVLGSGSASCSTSGSTVNDSSFCVHKTDMILRPVIHCLTQDPFQSVALCFVTLADALRHFVHQGNQHQQREGLHKLHRSWERFSKELEGIQFVKAYYLTRMGRHSEDPREKSRHYCDAYVLFVSMAMDPSGWLTDLPVNWQEPKAAGLIQMESTIGSIATPS</sequence>
<reference evidence="4" key="1">
    <citation type="submission" date="2021-11" db="EMBL/GenBank/DDBJ databases">
        <authorList>
            <person name="Herlambang A."/>
            <person name="Guo Y."/>
            <person name="Takashima Y."/>
            <person name="Nishizawa T."/>
        </authorList>
    </citation>
    <scope>NUCLEOTIDE SEQUENCE</scope>
    <source>
        <strain evidence="4">E1425</strain>
    </source>
</reference>
<dbReference type="GO" id="GO:0004016">
    <property type="term" value="F:adenylate cyclase activity"/>
    <property type="evidence" value="ECO:0007669"/>
    <property type="project" value="TreeGrafter"/>
</dbReference>
<feature type="region of interest" description="Disordered" evidence="3">
    <location>
        <begin position="755"/>
        <end position="819"/>
    </location>
</feature>
<reference evidence="4" key="2">
    <citation type="journal article" date="2022" name="Microbiol. Resour. Announc.">
        <title>Whole-Genome Sequence of Entomortierella parvispora E1425, a Mucoromycotan Fungus Associated with Burkholderiaceae-Related Endosymbiotic Bacteria.</title>
        <authorList>
            <person name="Herlambang A."/>
            <person name="Guo Y."/>
            <person name="Takashima Y."/>
            <person name="Narisawa K."/>
            <person name="Ohta H."/>
            <person name="Nishizawa T."/>
        </authorList>
    </citation>
    <scope>NUCLEOTIDE SEQUENCE</scope>
    <source>
        <strain evidence="4">E1425</strain>
    </source>
</reference>
<feature type="region of interest" description="Disordered" evidence="3">
    <location>
        <begin position="122"/>
        <end position="261"/>
    </location>
</feature>
<dbReference type="SUPFAM" id="SSF52540">
    <property type="entry name" value="P-loop containing nucleoside triphosphate hydrolases"/>
    <property type="match status" value="1"/>
</dbReference>
<comment type="caution">
    <text evidence="4">The sequence shown here is derived from an EMBL/GenBank/DDBJ whole genome shotgun (WGS) entry which is preliminary data.</text>
</comment>
<organism evidence="4 5">
    <name type="scientific">Entomortierella parvispora</name>
    <dbReference type="NCBI Taxonomy" id="205924"/>
    <lineage>
        <taxon>Eukaryota</taxon>
        <taxon>Fungi</taxon>
        <taxon>Fungi incertae sedis</taxon>
        <taxon>Mucoromycota</taxon>
        <taxon>Mortierellomycotina</taxon>
        <taxon>Mortierellomycetes</taxon>
        <taxon>Mortierellales</taxon>
        <taxon>Mortierellaceae</taxon>
        <taxon>Entomortierella</taxon>
    </lineage>
</organism>
<accession>A0A9P3H998</accession>
<evidence type="ECO:0000256" key="3">
    <source>
        <dbReference type="SAM" id="MobiDB-lite"/>
    </source>
</evidence>
<feature type="compositionally biased region" description="Polar residues" evidence="3">
    <location>
        <begin position="124"/>
        <end position="134"/>
    </location>
</feature>
<feature type="compositionally biased region" description="Low complexity" evidence="3">
    <location>
        <begin position="188"/>
        <end position="210"/>
    </location>
</feature>
<feature type="compositionally biased region" description="Basic and acidic residues" evidence="3">
    <location>
        <begin position="74"/>
        <end position="87"/>
    </location>
</feature>
<feature type="region of interest" description="Disordered" evidence="3">
    <location>
        <begin position="57"/>
        <end position="87"/>
    </location>
</feature>
<dbReference type="EMBL" id="BQFW01000007">
    <property type="protein sequence ID" value="GJJ72480.1"/>
    <property type="molecule type" value="Genomic_DNA"/>
</dbReference>
<dbReference type="PANTHER" id="PTHR16305">
    <property type="entry name" value="TESTICULAR SOLUBLE ADENYLYL CYCLASE"/>
    <property type="match status" value="1"/>
</dbReference>
<dbReference type="OrthoDB" id="194468at2759"/>
<name>A0A9P3H998_9FUNG</name>
<dbReference type="Proteomes" id="UP000827284">
    <property type="component" value="Unassembled WGS sequence"/>
</dbReference>
<evidence type="ECO:0000256" key="1">
    <source>
        <dbReference type="ARBA" id="ARBA00022741"/>
    </source>
</evidence>
<evidence type="ECO:0000313" key="5">
    <source>
        <dbReference type="Proteomes" id="UP000827284"/>
    </source>
</evidence>
<dbReference type="SUPFAM" id="SSF55073">
    <property type="entry name" value="Nucleotide cyclase"/>
    <property type="match status" value="2"/>
</dbReference>
<dbReference type="Gene3D" id="3.30.70.1230">
    <property type="entry name" value="Nucleotide cyclase"/>
    <property type="match status" value="2"/>
</dbReference>
<keyword evidence="1" id="KW-0547">Nucleotide-binding</keyword>
<dbReference type="InterPro" id="IPR027417">
    <property type="entry name" value="P-loop_NTPase"/>
</dbReference>
<evidence type="ECO:0000313" key="4">
    <source>
        <dbReference type="EMBL" id="GJJ72480.1"/>
    </source>
</evidence>
<evidence type="ECO:0008006" key="6">
    <source>
        <dbReference type="Google" id="ProtNLM"/>
    </source>
</evidence>
<protein>
    <recommendedName>
        <fullName evidence="6">Guanylate cyclase domain-containing protein</fullName>
    </recommendedName>
</protein>
<keyword evidence="2" id="KW-0067">ATP-binding</keyword>
<feature type="compositionally biased region" description="Gly residues" evidence="3">
    <location>
        <begin position="230"/>
        <end position="246"/>
    </location>
</feature>
<gene>
    <name evidence="4" type="ORF">EMPS_04838</name>
</gene>
<evidence type="ECO:0000256" key="2">
    <source>
        <dbReference type="ARBA" id="ARBA00022840"/>
    </source>
</evidence>
<feature type="compositionally biased region" description="Low complexity" evidence="3">
    <location>
        <begin position="151"/>
        <end position="177"/>
    </location>
</feature>
<keyword evidence="5" id="KW-1185">Reference proteome</keyword>
<feature type="compositionally biased region" description="Polar residues" evidence="3">
    <location>
        <begin position="807"/>
        <end position="819"/>
    </location>
</feature>
<proteinExistence type="predicted"/>
<feature type="compositionally biased region" description="Polar residues" evidence="3">
    <location>
        <begin position="211"/>
        <end position="227"/>
    </location>
</feature>
<dbReference type="GO" id="GO:0005524">
    <property type="term" value="F:ATP binding"/>
    <property type="evidence" value="ECO:0007669"/>
    <property type="project" value="UniProtKB-KW"/>
</dbReference>